<proteinExistence type="predicted"/>
<accession>A0A0C3AUH6</accession>
<sequence>MDLTQTTCPWSLAEGLVVGVGFTSNGYDPYTRVLALVGIRLCTSQLATNHGLVV</sequence>
<protein>
    <submittedName>
        <fullName evidence="1">Uncharacterized protein</fullName>
    </submittedName>
</protein>
<evidence type="ECO:0000313" key="2">
    <source>
        <dbReference type="Proteomes" id="UP000054097"/>
    </source>
</evidence>
<dbReference type="AlphaFoldDB" id="A0A0C3AUH6"/>
<evidence type="ECO:0000313" key="1">
    <source>
        <dbReference type="EMBL" id="KIM22931.1"/>
    </source>
</evidence>
<dbReference type="Proteomes" id="UP000054097">
    <property type="component" value="Unassembled WGS sequence"/>
</dbReference>
<dbReference type="EMBL" id="KN824345">
    <property type="protein sequence ID" value="KIM22931.1"/>
    <property type="molecule type" value="Genomic_DNA"/>
</dbReference>
<organism evidence="1 2">
    <name type="scientific">Serendipita vermifera MAFF 305830</name>
    <dbReference type="NCBI Taxonomy" id="933852"/>
    <lineage>
        <taxon>Eukaryota</taxon>
        <taxon>Fungi</taxon>
        <taxon>Dikarya</taxon>
        <taxon>Basidiomycota</taxon>
        <taxon>Agaricomycotina</taxon>
        <taxon>Agaricomycetes</taxon>
        <taxon>Sebacinales</taxon>
        <taxon>Serendipitaceae</taxon>
        <taxon>Serendipita</taxon>
    </lineage>
</organism>
<reference evidence="2" key="2">
    <citation type="submission" date="2015-01" db="EMBL/GenBank/DDBJ databases">
        <title>Evolutionary Origins and Diversification of the Mycorrhizal Mutualists.</title>
        <authorList>
            <consortium name="DOE Joint Genome Institute"/>
            <consortium name="Mycorrhizal Genomics Consortium"/>
            <person name="Kohler A."/>
            <person name="Kuo A."/>
            <person name="Nagy L.G."/>
            <person name="Floudas D."/>
            <person name="Copeland A."/>
            <person name="Barry K.W."/>
            <person name="Cichocki N."/>
            <person name="Veneault-Fourrey C."/>
            <person name="LaButti K."/>
            <person name="Lindquist E.A."/>
            <person name="Lipzen A."/>
            <person name="Lundell T."/>
            <person name="Morin E."/>
            <person name="Murat C."/>
            <person name="Riley R."/>
            <person name="Ohm R."/>
            <person name="Sun H."/>
            <person name="Tunlid A."/>
            <person name="Henrissat B."/>
            <person name="Grigoriev I.V."/>
            <person name="Hibbett D.S."/>
            <person name="Martin F."/>
        </authorList>
    </citation>
    <scope>NUCLEOTIDE SEQUENCE [LARGE SCALE GENOMIC DNA]</scope>
    <source>
        <strain evidence="2">MAFF 305830</strain>
    </source>
</reference>
<reference evidence="1 2" key="1">
    <citation type="submission" date="2014-04" db="EMBL/GenBank/DDBJ databases">
        <authorList>
            <consortium name="DOE Joint Genome Institute"/>
            <person name="Kuo A."/>
            <person name="Zuccaro A."/>
            <person name="Kohler A."/>
            <person name="Nagy L.G."/>
            <person name="Floudas D."/>
            <person name="Copeland A."/>
            <person name="Barry K.W."/>
            <person name="Cichocki N."/>
            <person name="Veneault-Fourrey C."/>
            <person name="LaButti K."/>
            <person name="Lindquist E.A."/>
            <person name="Lipzen A."/>
            <person name="Lundell T."/>
            <person name="Morin E."/>
            <person name="Murat C."/>
            <person name="Sun H."/>
            <person name="Tunlid A."/>
            <person name="Henrissat B."/>
            <person name="Grigoriev I.V."/>
            <person name="Hibbett D.S."/>
            <person name="Martin F."/>
            <person name="Nordberg H.P."/>
            <person name="Cantor M.N."/>
            <person name="Hua S.X."/>
        </authorList>
    </citation>
    <scope>NUCLEOTIDE SEQUENCE [LARGE SCALE GENOMIC DNA]</scope>
    <source>
        <strain evidence="1 2">MAFF 305830</strain>
    </source>
</reference>
<gene>
    <name evidence="1" type="ORF">M408DRAFT_268992</name>
</gene>
<keyword evidence="2" id="KW-1185">Reference proteome</keyword>
<dbReference type="HOGENOM" id="CLU_3051898_0_0_1"/>
<name>A0A0C3AUH6_SERVB</name>